<evidence type="ECO:0000256" key="6">
    <source>
        <dbReference type="ARBA" id="ARBA00023203"/>
    </source>
</evidence>
<dbReference type="PANTHER" id="PTHR10856:SF20">
    <property type="entry name" value="CORONIN-7"/>
    <property type="match status" value="1"/>
</dbReference>
<dbReference type="Proteomes" id="UP000472270">
    <property type="component" value="Unassembled WGS sequence"/>
</dbReference>
<dbReference type="InterPro" id="IPR015048">
    <property type="entry name" value="DUF1899"/>
</dbReference>
<dbReference type="FunFam" id="2.130.10.10:FF:000076">
    <property type="entry name" value="Coronin"/>
    <property type="match status" value="1"/>
</dbReference>
<evidence type="ECO:0000256" key="1">
    <source>
        <dbReference type="ARBA" id="ARBA00004496"/>
    </source>
</evidence>
<dbReference type="SUPFAM" id="SSF50978">
    <property type="entry name" value="WD40 repeat-like"/>
    <property type="match status" value="1"/>
</dbReference>
<dbReference type="Pfam" id="PF16300">
    <property type="entry name" value="WD40_4"/>
    <property type="match status" value="2"/>
</dbReference>
<dbReference type="InterPro" id="IPR019775">
    <property type="entry name" value="WD40_repeat_CS"/>
</dbReference>
<dbReference type="InterPro" id="IPR015943">
    <property type="entry name" value="WD40/YVTN_repeat-like_dom_sf"/>
</dbReference>
<feature type="domain" description="DUF1899" evidence="11">
    <location>
        <begin position="269"/>
        <end position="335"/>
    </location>
</feature>
<comment type="similarity">
    <text evidence="2 9">Belongs to the WD repeat coronin family.</text>
</comment>
<dbReference type="Ensembl" id="ENSSRHT00000101637.1">
    <property type="protein sequence ID" value="ENSSRHP00000098953.1"/>
    <property type="gene ID" value="ENSSRHG00000048542.1"/>
</dbReference>
<dbReference type="PROSITE" id="PS00678">
    <property type="entry name" value="WD_REPEATS_1"/>
    <property type="match status" value="1"/>
</dbReference>
<dbReference type="Pfam" id="PF08953">
    <property type="entry name" value="DUF1899"/>
    <property type="match status" value="1"/>
</dbReference>
<feature type="repeat" description="WD" evidence="8">
    <location>
        <begin position="426"/>
        <end position="458"/>
    </location>
</feature>
<keyword evidence="13" id="KW-1185">Reference proteome</keyword>
<accession>A0A673N104</accession>
<dbReference type="GO" id="GO:0030036">
    <property type="term" value="P:actin cytoskeleton organization"/>
    <property type="evidence" value="ECO:0007669"/>
    <property type="project" value="UniProtKB-ARBA"/>
</dbReference>
<feature type="region of interest" description="Disordered" evidence="10">
    <location>
        <begin position="220"/>
        <end position="267"/>
    </location>
</feature>
<dbReference type="GO" id="GO:0005737">
    <property type="term" value="C:cytoplasm"/>
    <property type="evidence" value="ECO:0007669"/>
    <property type="project" value="UniProtKB-SubCell"/>
</dbReference>
<evidence type="ECO:0000259" key="11">
    <source>
        <dbReference type="SMART" id="SM01166"/>
    </source>
</evidence>
<evidence type="ECO:0000256" key="8">
    <source>
        <dbReference type="PROSITE-ProRule" id="PRU00221"/>
    </source>
</evidence>
<organism evidence="12 13">
    <name type="scientific">Sinocyclocheilus rhinocerous</name>
    <dbReference type="NCBI Taxonomy" id="307959"/>
    <lineage>
        <taxon>Eukaryota</taxon>
        <taxon>Metazoa</taxon>
        <taxon>Chordata</taxon>
        <taxon>Craniata</taxon>
        <taxon>Vertebrata</taxon>
        <taxon>Euteleostomi</taxon>
        <taxon>Actinopterygii</taxon>
        <taxon>Neopterygii</taxon>
        <taxon>Teleostei</taxon>
        <taxon>Ostariophysi</taxon>
        <taxon>Cypriniformes</taxon>
        <taxon>Cyprinidae</taxon>
        <taxon>Cyprininae</taxon>
        <taxon>Sinocyclocheilus</taxon>
    </lineage>
</organism>
<feature type="compositionally biased region" description="Low complexity" evidence="10">
    <location>
        <begin position="220"/>
        <end position="263"/>
    </location>
</feature>
<evidence type="ECO:0000256" key="5">
    <source>
        <dbReference type="ARBA" id="ARBA00022737"/>
    </source>
</evidence>
<dbReference type="SMART" id="SM01167">
    <property type="entry name" value="DUF1900"/>
    <property type="match status" value="2"/>
</dbReference>
<evidence type="ECO:0000313" key="12">
    <source>
        <dbReference type="Ensembl" id="ENSSRHP00000098953.1"/>
    </source>
</evidence>
<evidence type="ECO:0000256" key="7">
    <source>
        <dbReference type="ARBA" id="ARBA00024838"/>
    </source>
</evidence>
<dbReference type="PANTHER" id="PTHR10856">
    <property type="entry name" value="CORONIN"/>
    <property type="match status" value="1"/>
</dbReference>
<evidence type="ECO:0000256" key="2">
    <source>
        <dbReference type="ARBA" id="ARBA00009482"/>
    </source>
</evidence>
<reference evidence="12" key="2">
    <citation type="submission" date="2025-09" db="UniProtKB">
        <authorList>
            <consortium name="Ensembl"/>
        </authorList>
    </citation>
    <scope>IDENTIFICATION</scope>
</reference>
<proteinExistence type="inferred from homology"/>
<dbReference type="SMART" id="SM01166">
    <property type="entry name" value="DUF1899"/>
    <property type="match status" value="1"/>
</dbReference>
<comment type="subcellular location">
    <subcellularLocation>
        <location evidence="1">Cytoplasm</location>
    </subcellularLocation>
</comment>
<name>A0A673N104_9TELE</name>
<sequence length="736" mass="80867">MISVLIQVKLWRVCDPDQDQCSNAEVTLSPADGRLEVVLFHPAASGLLAVASVRGLQVWDVTRDAALTGKHTPVHSDRQPSLPDLVSQQEVRLWDSRKLSSSLSSLSLATSNACFFLRLLLFLHIHEADLSVSWSVSHCLTDLSTRGVALVPKLALDVSCCEVLRLLQLTDNFIVPISYQVPRKAGQDFHADLYPDTVGHTPAMTAEDWWKGENKQVLTSQRSEASSSSSPLSTPSSSADPSRSPSSTSGLSSGFLPSPSQSSRAIHSMLGPSSKFRHIQGAVLHRDTHITNLRGLHLTTPGECDGFCANGQRVAVPLAIAGGQIAVFERFIRPGSDPDPLIKKRIRSGPADYSSAGDDAKIRVWQIPKGGLTETLTEPECVLRGHTEKIYSIKFHPHASSLLASSSYDLTVRLWNLETGEEVKRLSGHQDQIFGMAWSPDGKLLATVCKDGKVRLYDPRKSTLPIQEGPGPEGHRGARVVWVCDGKYLLVSGFDSRSERQLYLFSAESLASGSVASVPADVSPSTLIPFYDPDTSVLILTGKGDTRVYTYEIVPEAPYFMECSSFHSSEPHKGLCFLPKTECDVRDVEVARAVRLGKTTIEPVAFRVPRVKKEFFQDDVFPETAVWWEASLTAAAWLSGSNGQHRKISLRPKDMTPVSEAPKEAPVKKYLPSSVYLEEKTDEQKKEELLSAMVAKLGNREDPLPQASYEGVDEDEWVSEELTTHTHTPQMIHDTL</sequence>
<dbReference type="GO" id="GO:0003779">
    <property type="term" value="F:actin binding"/>
    <property type="evidence" value="ECO:0007669"/>
    <property type="project" value="UniProtKB-KW"/>
</dbReference>
<evidence type="ECO:0000313" key="13">
    <source>
        <dbReference type="Proteomes" id="UP000472270"/>
    </source>
</evidence>
<feature type="repeat" description="WD" evidence="8">
    <location>
        <begin position="383"/>
        <end position="425"/>
    </location>
</feature>
<dbReference type="SMART" id="SM00320">
    <property type="entry name" value="WD40"/>
    <property type="match status" value="4"/>
</dbReference>
<comment type="function">
    <text evidence="7">F-actin regulator involved in anterograde Golgi to endosome transport: upon ubiquitination via 'Lys-33'-linked ubiquitin chains by the BCR(KLHL20) E3 ubiquitin ligase complex, interacts with EPS15 and localizes to the trans-Golgi network, where it promotes actin polymerization, thereby facilitating post-Golgi trafficking. May play a role in the maintenance of the Golgi apparatus morphology.</text>
</comment>
<dbReference type="InterPro" id="IPR036322">
    <property type="entry name" value="WD40_repeat_dom_sf"/>
</dbReference>
<keyword evidence="5 9" id="KW-0677">Repeat</keyword>
<dbReference type="AlphaFoldDB" id="A0A673N104"/>
<evidence type="ECO:0000256" key="3">
    <source>
        <dbReference type="ARBA" id="ARBA00022490"/>
    </source>
</evidence>
<keyword evidence="4 8" id="KW-0853">WD repeat</keyword>
<dbReference type="InterPro" id="IPR001680">
    <property type="entry name" value="WD40_rpt"/>
</dbReference>
<keyword evidence="3" id="KW-0963">Cytoplasm</keyword>
<protein>
    <recommendedName>
        <fullName evidence="9">Coronin</fullName>
    </recommendedName>
</protein>
<dbReference type="Pfam" id="PF00400">
    <property type="entry name" value="WD40"/>
    <property type="match status" value="2"/>
</dbReference>
<dbReference type="Gene3D" id="2.130.10.10">
    <property type="entry name" value="YVTN repeat-like/Quinoprotein amine dehydrogenase"/>
    <property type="match status" value="2"/>
</dbReference>
<keyword evidence="6" id="KW-0009">Actin-binding</keyword>
<evidence type="ECO:0000256" key="10">
    <source>
        <dbReference type="SAM" id="MobiDB-lite"/>
    </source>
</evidence>
<gene>
    <name evidence="12" type="primary">LOC107718618</name>
</gene>
<evidence type="ECO:0000256" key="9">
    <source>
        <dbReference type="RuleBase" id="RU280818"/>
    </source>
</evidence>
<dbReference type="PROSITE" id="PS50294">
    <property type="entry name" value="WD_REPEATS_REGION"/>
    <property type="match status" value="2"/>
</dbReference>
<dbReference type="InterPro" id="IPR015505">
    <property type="entry name" value="Coronin"/>
</dbReference>
<reference evidence="12" key="1">
    <citation type="submission" date="2025-08" db="UniProtKB">
        <authorList>
            <consortium name="Ensembl"/>
        </authorList>
    </citation>
    <scope>IDENTIFICATION</scope>
</reference>
<evidence type="ECO:0000256" key="4">
    <source>
        <dbReference type="ARBA" id="ARBA00022574"/>
    </source>
</evidence>
<dbReference type="PROSITE" id="PS50082">
    <property type="entry name" value="WD_REPEATS_2"/>
    <property type="match status" value="2"/>
</dbReference>